<dbReference type="EMBL" id="DRKP01000082">
    <property type="protein sequence ID" value="HEB96238.1"/>
    <property type="molecule type" value="Genomic_DNA"/>
</dbReference>
<dbReference type="PANTHER" id="PTHR34982">
    <property type="entry name" value="YOP PROTEINS TRANSLOCATION PROTEIN L"/>
    <property type="match status" value="1"/>
</dbReference>
<evidence type="ECO:0000256" key="2">
    <source>
        <dbReference type="ARBA" id="ARBA00006602"/>
    </source>
</evidence>
<gene>
    <name evidence="9" type="ORF">ENI96_07390</name>
</gene>
<reference evidence="9" key="1">
    <citation type="journal article" date="2020" name="mSystems">
        <title>Genome- and Community-Level Interaction Insights into Carbon Utilization and Element Cycling Functions of Hydrothermarchaeota in Hydrothermal Sediment.</title>
        <authorList>
            <person name="Zhou Z."/>
            <person name="Liu Y."/>
            <person name="Xu W."/>
            <person name="Pan J."/>
            <person name="Luo Z.H."/>
            <person name="Li M."/>
        </authorList>
    </citation>
    <scope>NUCLEOTIDE SEQUENCE [LARGE SCALE GENOMIC DNA]</scope>
    <source>
        <strain evidence="9">HyVt-443</strain>
    </source>
</reference>
<keyword evidence="6" id="KW-0653">Protein transport</keyword>
<keyword evidence="4" id="KW-0813">Transport</keyword>
<protein>
    <recommendedName>
        <fullName evidence="3">Flagellar assembly protein FliH</fullName>
    </recommendedName>
</protein>
<dbReference type="GO" id="GO:0005829">
    <property type="term" value="C:cytosol"/>
    <property type="evidence" value="ECO:0007669"/>
    <property type="project" value="TreeGrafter"/>
</dbReference>
<dbReference type="PANTHER" id="PTHR34982:SF1">
    <property type="entry name" value="FLAGELLAR ASSEMBLY PROTEIN FLIH"/>
    <property type="match status" value="1"/>
</dbReference>
<evidence type="ECO:0000313" key="9">
    <source>
        <dbReference type="EMBL" id="HEB96238.1"/>
    </source>
</evidence>
<feature type="domain" description="Flagellar assembly protein FliH/Type III secretion system HrpE" evidence="8">
    <location>
        <begin position="89"/>
        <end position="213"/>
    </location>
</feature>
<keyword evidence="7" id="KW-1006">Bacterial flagellum protein export</keyword>
<evidence type="ECO:0000256" key="6">
    <source>
        <dbReference type="ARBA" id="ARBA00022927"/>
    </source>
</evidence>
<keyword evidence="9" id="KW-0966">Cell projection</keyword>
<dbReference type="GO" id="GO:0015031">
    <property type="term" value="P:protein transport"/>
    <property type="evidence" value="ECO:0007669"/>
    <property type="project" value="UniProtKB-KW"/>
</dbReference>
<dbReference type="Pfam" id="PF02108">
    <property type="entry name" value="FliH"/>
    <property type="match status" value="1"/>
</dbReference>
<keyword evidence="9" id="KW-0969">Cilium</keyword>
<evidence type="ECO:0000256" key="3">
    <source>
        <dbReference type="ARBA" id="ARBA00016507"/>
    </source>
</evidence>
<comment type="caution">
    <text evidence="9">The sequence shown here is derived from an EMBL/GenBank/DDBJ whole genome shotgun (WGS) entry which is preliminary data.</text>
</comment>
<keyword evidence="9" id="KW-0282">Flagellum</keyword>
<dbReference type="AlphaFoldDB" id="A0A831RMK0"/>
<dbReference type="InterPro" id="IPR018035">
    <property type="entry name" value="Flagellar_FliH/T3SS_HrpE"/>
</dbReference>
<dbReference type="InterPro" id="IPR051472">
    <property type="entry name" value="T3SS_Stator/FliH"/>
</dbReference>
<sequence>MAKSSSKGPVGRVIPAEKVVGVEQWRPPSMGQPNASHVPGEAQGSLLTADQLEQLQKEAYEEGFDQGRKAGFEYGHKEALAEGRERLRQSVERFDALLQTLDRPLRLLDDQVEQELIALVITMVRQLVRREVRMDPGQIVGIVREALAVLPVSSRNVRVVLHPDDATLVREIFDLSDGDLGWKIVEDPVLTRGGCRILTDTSQVDATLEARLAAVIAPLLGGERGEDQAEQEGSE</sequence>
<evidence type="ECO:0000259" key="8">
    <source>
        <dbReference type="Pfam" id="PF02108"/>
    </source>
</evidence>
<accession>A0A831RMK0</accession>
<evidence type="ECO:0000256" key="5">
    <source>
        <dbReference type="ARBA" id="ARBA00022795"/>
    </source>
</evidence>
<dbReference type="SUPFAM" id="SSF160527">
    <property type="entry name" value="V-type ATPase subunit E-like"/>
    <property type="match status" value="1"/>
</dbReference>
<keyword evidence="5" id="KW-1005">Bacterial flagellum biogenesis</keyword>
<dbReference type="Proteomes" id="UP000886251">
    <property type="component" value="Unassembled WGS sequence"/>
</dbReference>
<dbReference type="GO" id="GO:0044781">
    <property type="term" value="P:bacterial-type flagellum organization"/>
    <property type="evidence" value="ECO:0007669"/>
    <property type="project" value="UniProtKB-KW"/>
</dbReference>
<comment type="similarity">
    <text evidence="2">Belongs to the FliH family.</text>
</comment>
<evidence type="ECO:0000256" key="7">
    <source>
        <dbReference type="ARBA" id="ARBA00023225"/>
    </source>
</evidence>
<name>A0A831RMK0_9GAMM</name>
<proteinExistence type="inferred from homology"/>
<evidence type="ECO:0000256" key="4">
    <source>
        <dbReference type="ARBA" id="ARBA00022448"/>
    </source>
</evidence>
<comment type="function">
    <text evidence="1">Needed for flagellar regrowth and assembly.</text>
</comment>
<evidence type="ECO:0000256" key="1">
    <source>
        <dbReference type="ARBA" id="ARBA00003041"/>
    </source>
</evidence>
<organism evidence="9">
    <name type="scientific">Sedimenticola thiotaurini</name>
    <dbReference type="NCBI Taxonomy" id="1543721"/>
    <lineage>
        <taxon>Bacteria</taxon>
        <taxon>Pseudomonadati</taxon>
        <taxon>Pseudomonadota</taxon>
        <taxon>Gammaproteobacteria</taxon>
        <taxon>Chromatiales</taxon>
        <taxon>Sedimenticolaceae</taxon>
        <taxon>Sedimenticola</taxon>
    </lineage>
</organism>